<reference evidence="1" key="2">
    <citation type="journal article" date="2024" name="Antonie Van Leeuwenhoek">
        <title>Roseihalotalea indica gen. nov., sp. nov., a halophilic Bacteroidetes from mesopelagic Southwest Indian Ocean with higher carbohydrate metabolic potential.</title>
        <authorList>
            <person name="Chen B."/>
            <person name="Zhang M."/>
            <person name="Lin D."/>
            <person name="Ye J."/>
            <person name="Tang K."/>
        </authorList>
    </citation>
    <scope>NUCLEOTIDE SEQUENCE</scope>
    <source>
        <strain evidence="1">TK19036</strain>
    </source>
</reference>
<gene>
    <name evidence="1" type="ORF">K4G66_27420</name>
</gene>
<organism evidence="1">
    <name type="scientific">Roseihalotalea indica</name>
    <dbReference type="NCBI Taxonomy" id="2867963"/>
    <lineage>
        <taxon>Bacteria</taxon>
        <taxon>Pseudomonadati</taxon>
        <taxon>Bacteroidota</taxon>
        <taxon>Cytophagia</taxon>
        <taxon>Cytophagales</taxon>
        <taxon>Catalimonadaceae</taxon>
        <taxon>Roseihalotalea</taxon>
    </lineage>
</organism>
<reference evidence="1" key="1">
    <citation type="journal article" date="2023" name="Comput. Struct. Biotechnol. J.">
        <title>Discovery of a novel marine Bacteroidetes with a rich repertoire of carbohydrate-active enzymes.</title>
        <authorList>
            <person name="Chen B."/>
            <person name="Liu G."/>
            <person name="Chen Q."/>
            <person name="Wang H."/>
            <person name="Liu L."/>
            <person name="Tang K."/>
        </authorList>
    </citation>
    <scope>NUCLEOTIDE SEQUENCE</scope>
    <source>
        <strain evidence="1">TK19036</strain>
    </source>
</reference>
<name>A0AA49JDM3_9BACT</name>
<dbReference type="EMBL" id="CP120682">
    <property type="protein sequence ID" value="WKN36101.1"/>
    <property type="molecule type" value="Genomic_DNA"/>
</dbReference>
<dbReference type="AlphaFoldDB" id="A0AA49JDM3"/>
<accession>A0AA49JDM3</accession>
<evidence type="ECO:0000313" key="1">
    <source>
        <dbReference type="EMBL" id="WKN36101.1"/>
    </source>
</evidence>
<proteinExistence type="predicted"/>
<sequence>MYRIINSLASAEFNRKLRAVEVNFNGYGESFLYHETMDIAMNIAVIHDSNKWLFIKDSFRDIDSYEFLYFVRKWSKTCSELFDPLSPNSVCQVALLTSPDSHHKLLNEQEWIRRPTSKFSNLNLKVFCDQEEAHAFLGKKIHRELANF</sequence>
<protein>
    <submittedName>
        <fullName evidence="1">Uncharacterized protein</fullName>
    </submittedName>
</protein>